<accession>A0A1T5EC16</accession>
<evidence type="ECO:0000313" key="2">
    <source>
        <dbReference type="EMBL" id="SKB81524.1"/>
    </source>
</evidence>
<keyword evidence="3" id="KW-1185">Reference proteome</keyword>
<proteinExistence type="predicted"/>
<gene>
    <name evidence="2" type="ORF">SAMN05661099_2878</name>
</gene>
<dbReference type="AlphaFoldDB" id="A0A1T5EC16"/>
<dbReference type="OrthoDB" id="9792011at2"/>
<dbReference type="InterPro" id="IPR025510">
    <property type="entry name" value="DUF4397"/>
</dbReference>
<dbReference type="Proteomes" id="UP000189981">
    <property type="component" value="Unassembled WGS sequence"/>
</dbReference>
<name>A0A1T5EC16_9SPHI</name>
<dbReference type="STRING" id="572036.SAMN05661099_2878"/>
<reference evidence="3" key="1">
    <citation type="submission" date="2017-02" db="EMBL/GenBank/DDBJ databases">
        <authorList>
            <person name="Varghese N."/>
            <person name="Submissions S."/>
        </authorList>
    </citation>
    <scope>NUCLEOTIDE SEQUENCE [LARGE SCALE GENOMIC DNA]</scope>
    <source>
        <strain evidence="3">DSM 22385</strain>
    </source>
</reference>
<dbReference type="Pfam" id="PF14344">
    <property type="entry name" value="DUF4397"/>
    <property type="match status" value="1"/>
</dbReference>
<feature type="domain" description="DUF4397" evidence="1">
    <location>
        <begin position="41"/>
        <end position="155"/>
    </location>
</feature>
<protein>
    <recommendedName>
        <fullName evidence="1">DUF4397 domain-containing protein</fullName>
    </recommendedName>
</protein>
<evidence type="ECO:0000313" key="3">
    <source>
        <dbReference type="Proteomes" id="UP000189981"/>
    </source>
</evidence>
<dbReference type="RefSeq" id="WP_079703395.1">
    <property type="nucleotide sequence ID" value="NZ_FUYR01000003.1"/>
</dbReference>
<organism evidence="2 3">
    <name type="scientific">Daejeonella lutea</name>
    <dbReference type="NCBI Taxonomy" id="572036"/>
    <lineage>
        <taxon>Bacteria</taxon>
        <taxon>Pseudomonadati</taxon>
        <taxon>Bacteroidota</taxon>
        <taxon>Sphingobacteriia</taxon>
        <taxon>Sphingobacteriales</taxon>
        <taxon>Sphingobacteriaceae</taxon>
        <taxon>Daejeonella</taxon>
    </lineage>
</organism>
<sequence length="234" mass="25603">MNIIPTKTSKNSSRSILIAALISLILICCGKGDELKPARSAIMFIHASPGLPAIDLFIDGNRINGDSMISYTDTIPYKFTNSGPQTFTVKKQISSITYVSKAYILKKDKHYSFFVTGRPDSVTHVITEDELIAPAPGKAKLRFLNMSPDSKSLDFRLVSPAILFTDIPFKCGSDFVAVDPGKYSMGIYEKGGNIALAQQNLDIEAGKFYTVWVRGMKDSPDPAHATSLQMIAVK</sequence>
<dbReference type="EMBL" id="FUYR01000003">
    <property type="protein sequence ID" value="SKB81524.1"/>
    <property type="molecule type" value="Genomic_DNA"/>
</dbReference>
<evidence type="ECO:0000259" key="1">
    <source>
        <dbReference type="Pfam" id="PF14344"/>
    </source>
</evidence>